<sequence length="396" mass="45954">MQKSITDFLSKESKRQLNTNVHLNTHKENASALSPYVKKRRSYVPDDFNQYTLDAGQKNIGRRLIGFLEERLIFEVLHCCSMSGRKSSRKALLTNGIAVFLQWIHLTLRFLLNHMGFQCNMVYDCDSVSDCNLHADFHERLLKRNWFRVKYSEIDSWRKQANEYGQVVLKCVNVELGFPSDISSVWDKNGKRQLWGFIASSSKYKFPFIGAVALVEGIDHVGPCERKVFHGWFMGVNRIWVHKTLRREGIASMVLESVRHNMRRDCIVPKDRIAFSDLTDDGEAFAKSFCKSDRLFSVLMLNGSLQARIILMEHGGWGSNQGSCINFAINSMLRELDLIFALFVQRNLKYDGLYDAHWISDIQIYVRSSVLLEVQKCRYRRNKFDRKQPVAVTRKT</sequence>
<dbReference type="EMBL" id="UXUI01007242">
    <property type="protein sequence ID" value="VDD86487.1"/>
    <property type="molecule type" value="Genomic_DNA"/>
</dbReference>
<evidence type="ECO:0000313" key="4">
    <source>
        <dbReference type="WBParaSite" id="EVEC_0000192201-mRNA-1"/>
    </source>
</evidence>
<gene>
    <name evidence="2" type="ORF">EVEC_LOCUS1630</name>
</gene>
<dbReference type="AlphaFoldDB" id="A0A0N4UWP4"/>
<feature type="domain" description="N-acetyltransferase ESCO acetyl-transferase" evidence="1">
    <location>
        <begin position="233"/>
        <end position="294"/>
    </location>
</feature>
<name>A0A0N4UWP4_ENTVE</name>
<reference evidence="4" key="1">
    <citation type="submission" date="2017-02" db="UniProtKB">
        <authorList>
            <consortium name="WormBaseParasite"/>
        </authorList>
    </citation>
    <scope>IDENTIFICATION</scope>
</reference>
<dbReference type="GO" id="GO:0061733">
    <property type="term" value="F:protein-lysine-acetyltransferase activity"/>
    <property type="evidence" value="ECO:0007669"/>
    <property type="project" value="TreeGrafter"/>
</dbReference>
<dbReference type="OrthoDB" id="428854at2759"/>
<evidence type="ECO:0000313" key="2">
    <source>
        <dbReference type="EMBL" id="VDD86487.1"/>
    </source>
</evidence>
<dbReference type="STRING" id="51028.A0A0N4UWP4"/>
<protein>
    <submittedName>
        <fullName evidence="4">Acetyltransf_13 domain-containing protein</fullName>
    </submittedName>
</protein>
<dbReference type="PANTHER" id="PTHR45884:SF2">
    <property type="entry name" value="N-ACETYLTRANSFERASE ECO"/>
    <property type="match status" value="1"/>
</dbReference>
<dbReference type="PANTHER" id="PTHR45884">
    <property type="entry name" value="N-ACETYLTRANSFERASE ECO"/>
    <property type="match status" value="1"/>
</dbReference>
<dbReference type="GO" id="GO:0005634">
    <property type="term" value="C:nucleus"/>
    <property type="evidence" value="ECO:0007669"/>
    <property type="project" value="TreeGrafter"/>
</dbReference>
<proteinExistence type="predicted"/>
<dbReference type="Proteomes" id="UP000274131">
    <property type="component" value="Unassembled WGS sequence"/>
</dbReference>
<dbReference type="Pfam" id="PF13880">
    <property type="entry name" value="Acetyltransf_13"/>
    <property type="match status" value="1"/>
</dbReference>
<dbReference type="WBParaSite" id="EVEC_0000192201-mRNA-1">
    <property type="protein sequence ID" value="EVEC_0000192201-mRNA-1"/>
    <property type="gene ID" value="EVEC_0000192201"/>
</dbReference>
<dbReference type="InterPro" id="IPR028009">
    <property type="entry name" value="ESCO_Acetyltransf_dom"/>
</dbReference>
<organism evidence="4">
    <name type="scientific">Enterobius vermicularis</name>
    <name type="common">Human pinworm</name>
    <dbReference type="NCBI Taxonomy" id="51028"/>
    <lineage>
        <taxon>Eukaryota</taxon>
        <taxon>Metazoa</taxon>
        <taxon>Ecdysozoa</taxon>
        <taxon>Nematoda</taxon>
        <taxon>Chromadorea</taxon>
        <taxon>Rhabditida</taxon>
        <taxon>Spirurina</taxon>
        <taxon>Oxyuridomorpha</taxon>
        <taxon>Oxyuroidea</taxon>
        <taxon>Oxyuridae</taxon>
        <taxon>Enterobius</taxon>
    </lineage>
</organism>
<dbReference type="GO" id="GO:0000785">
    <property type="term" value="C:chromatin"/>
    <property type="evidence" value="ECO:0007669"/>
    <property type="project" value="TreeGrafter"/>
</dbReference>
<evidence type="ECO:0000259" key="1">
    <source>
        <dbReference type="Pfam" id="PF13880"/>
    </source>
</evidence>
<keyword evidence="3" id="KW-1185">Reference proteome</keyword>
<evidence type="ECO:0000313" key="3">
    <source>
        <dbReference type="Proteomes" id="UP000274131"/>
    </source>
</evidence>
<accession>A0A0N4UWP4</accession>
<reference evidence="2 3" key="2">
    <citation type="submission" date="2018-10" db="EMBL/GenBank/DDBJ databases">
        <authorList>
            <consortium name="Pathogen Informatics"/>
        </authorList>
    </citation>
    <scope>NUCLEOTIDE SEQUENCE [LARGE SCALE GENOMIC DNA]</scope>
</reference>
<dbReference type="GO" id="GO:0007064">
    <property type="term" value="P:mitotic sister chromatid cohesion"/>
    <property type="evidence" value="ECO:0007669"/>
    <property type="project" value="TreeGrafter"/>
</dbReference>